<comment type="caution">
    <text evidence="4">The sequence shown here is derived from an EMBL/GenBank/DDBJ whole genome shotgun (WGS) entry which is preliminary data.</text>
</comment>
<dbReference type="InterPro" id="IPR004279">
    <property type="entry name" value="Perilipin"/>
</dbReference>
<dbReference type="Proteomes" id="UP000544127">
    <property type="component" value="Unassembled WGS sequence"/>
</dbReference>
<dbReference type="SUPFAM" id="SSF109775">
    <property type="entry name" value="Mannose-6-phosphate receptor binding protein 1 (Tip47), C-terminal domain"/>
    <property type="match status" value="1"/>
</dbReference>
<evidence type="ECO:0000313" key="5">
    <source>
        <dbReference type="Proteomes" id="UP000544127"/>
    </source>
</evidence>
<evidence type="ECO:0000256" key="1">
    <source>
        <dbReference type="ARBA" id="ARBA00004502"/>
    </source>
</evidence>
<evidence type="ECO:0000313" key="4">
    <source>
        <dbReference type="EMBL" id="NWU90967.1"/>
    </source>
</evidence>
<sequence length="155" mass="17087">SSLPLPVVEVSEQGFIPQLQQGPETLHQLWLEWSSECLEHSEDVKPEDMDCMALLIANSITERLRVTCSGVGSAIQGLPAALQDKVGESLAVIEELRAAFSAARSIQDLSGSVLTQSQGRLPVIQECMEELLRYLEDNLPLSWLVGPFSPREEEE</sequence>
<dbReference type="OrthoDB" id="376826at2759"/>
<dbReference type="GO" id="GO:0005829">
    <property type="term" value="C:cytosol"/>
    <property type="evidence" value="ECO:0007669"/>
    <property type="project" value="TreeGrafter"/>
</dbReference>
<dbReference type="GO" id="GO:0019915">
    <property type="term" value="P:lipid storage"/>
    <property type="evidence" value="ECO:0007669"/>
    <property type="project" value="TreeGrafter"/>
</dbReference>
<name>A0A7K6AN19_UPUEP</name>
<comment type="similarity">
    <text evidence="2">Belongs to the perilipin family.</text>
</comment>
<keyword evidence="5" id="KW-1185">Reference proteome</keyword>
<dbReference type="AlphaFoldDB" id="A0A7K6AN19"/>
<evidence type="ECO:0000256" key="3">
    <source>
        <dbReference type="ARBA" id="ARBA00022677"/>
    </source>
</evidence>
<gene>
    <name evidence="4" type="primary">Plin3_2</name>
    <name evidence="4" type="ORF">UPUEPO_R15004</name>
</gene>
<dbReference type="PANTHER" id="PTHR14024">
    <property type="entry name" value="PERILIPIN"/>
    <property type="match status" value="1"/>
</dbReference>
<dbReference type="Gene3D" id="3.30.720.170">
    <property type="entry name" value="Perilipin, alpha-beta domain"/>
    <property type="match status" value="1"/>
</dbReference>
<evidence type="ECO:0000256" key="2">
    <source>
        <dbReference type="ARBA" id="ARBA00006311"/>
    </source>
</evidence>
<comment type="subcellular location">
    <subcellularLocation>
        <location evidence="1">Lipid droplet</location>
    </subcellularLocation>
</comment>
<reference evidence="4 5" key="1">
    <citation type="submission" date="2019-09" db="EMBL/GenBank/DDBJ databases">
        <title>Bird 10,000 Genomes (B10K) Project - Family phase.</title>
        <authorList>
            <person name="Zhang G."/>
        </authorList>
    </citation>
    <scope>NUCLEOTIDE SEQUENCE [LARGE SCALE GENOMIC DNA]</scope>
    <source>
        <strain evidence="4">B10K-DU-012-37</strain>
    </source>
</reference>
<accession>A0A7K6AN19</accession>
<dbReference type="Gene3D" id="1.20.120.340">
    <property type="entry name" value="Flagellar protein FliS"/>
    <property type="match status" value="1"/>
</dbReference>
<dbReference type="GO" id="GO:0010890">
    <property type="term" value="P:positive regulation of triglyceride storage"/>
    <property type="evidence" value="ECO:0007669"/>
    <property type="project" value="TreeGrafter"/>
</dbReference>
<feature type="non-terminal residue" evidence="4">
    <location>
        <position position="155"/>
    </location>
</feature>
<protein>
    <submittedName>
        <fullName evidence="4">PLIN3 protein</fullName>
    </submittedName>
</protein>
<keyword evidence="3" id="KW-0551">Lipid droplet</keyword>
<proteinExistence type="inferred from homology"/>
<organism evidence="4 5">
    <name type="scientific">Upupa epops</name>
    <name type="common">Eurasian hoopoe</name>
    <dbReference type="NCBI Taxonomy" id="57439"/>
    <lineage>
        <taxon>Eukaryota</taxon>
        <taxon>Metazoa</taxon>
        <taxon>Chordata</taxon>
        <taxon>Craniata</taxon>
        <taxon>Vertebrata</taxon>
        <taxon>Euteleostomi</taxon>
        <taxon>Archelosauria</taxon>
        <taxon>Archosauria</taxon>
        <taxon>Dinosauria</taxon>
        <taxon>Saurischia</taxon>
        <taxon>Theropoda</taxon>
        <taxon>Coelurosauria</taxon>
        <taxon>Aves</taxon>
        <taxon>Neognathae</taxon>
        <taxon>Neoaves</taxon>
        <taxon>Telluraves</taxon>
        <taxon>Coraciimorphae</taxon>
        <taxon>Bucerotiformes</taxon>
        <taxon>Upupidae</taxon>
        <taxon>Upupa</taxon>
    </lineage>
</organism>
<feature type="non-terminal residue" evidence="4">
    <location>
        <position position="1"/>
    </location>
</feature>
<dbReference type="EMBL" id="VZRI01002902">
    <property type="protein sequence ID" value="NWU90967.1"/>
    <property type="molecule type" value="Genomic_DNA"/>
</dbReference>
<dbReference type="GO" id="GO:0005811">
    <property type="term" value="C:lipid droplet"/>
    <property type="evidence" value="ECO:0007669"/>
    <property type="project" value="UniProtKB-SubCell"/>
</dbReference>
<dbReference type="Pfam" id="PF03036">
    <property type="entry name" value="Perilipin"/>
    <property type="match status" value="1"/>
</dbReference>
<dbReference type="PANTHER" id="PTHR14024:SF51">
    <property type="entry name" value="PERILIPIN-RELATED"/>
    <property type="match status" value="1"/>
</dbReference>